<evidence type="ECO:0000256" key="4">
    <source>
        <dbReference type="ARBA" id="ARBA00072814"/>
    </source>
</evidence>
<feature type="binding site" evidence="9">
    <location>
        <position position="412"/>
    </location>
    <ligand>
        <name>Zn(2+)</name>
        <dbReference type="ChEBI" id="CHEBI:29105"/>
    </ligand>
</feature>
<dbReference type="GO" id="GO:0046872">
    <property type="term" value="F:metal ion binding"/>
    <property type="evidence" value="ECO:0007669"/>
    <property type="project" value="UniProtKB-KW"/>
</dbReference>
<proteinExistence type="inferred from homology"/>
<reference evidence="11 12" key="1">
    <citation type="submission" date="2018-09" db="EMBL/GenBank/DDBJ databases">
        <title>Roseovarius spongiae sp. nov., isolated from a marine sponge.</title>
        <authorList>
            <person name="Zhuang L."/>
            <person name="Luo L."/>
        </authorList>
    </citation>
    <scope>NUCLEOTIDE SEQUENCE [LARGE SCALE GENOMIC DNA]</scope>
    <source>
        <strain evidence="11 12">HN-E21</strain>
    </source>
</reference>
<feature type="binding site" evidence="8">
    <location>
        <position position="252"/>
    </location>
    <ligand>
        <name>substrate</name>
    </ligand>
</feature>
<evidence type="ECO:0000256" key="10">
    <source>
        <dbReference type="RuleBase" id="RU004175"/>
    </source>
</evidence>
<evidence type="ECO:0000256" key="6">
    <source>
        <dbReference type="PIRSR" id="PIRSR000099-1"/>
    </source>
</evidence>
<dbReference type="PRINTS" id="PR00083">
    <property type="entry name" value="HOLDHDRGNASE"/>
</dbReference>
<dbReference type="GO" id="GO:0051287">
    <property type="term" value="F:NAD binding"/>
    <property type="evidence" value="ECO:0007669"/>
    <property type="project" value="InterPro"/>
</dbReference>
<dbReference type="PANTHER" id="PTHR21256">
    <property type="entry name" value="HISTIDINOL DEHYDROGENASE HDH"/>
    <property type="match status" value="1"/>
</dbReference>
<dbReference type="PIRSF" id="PIRSF000099">
    <property type="entry name" value="Histidinol_dh"/>
    <property type="match status" value="1"/>
</dbReference>
<feature type="active site" description="Proton acceptor" evidence="6">
    <location>
        <position position="319"/>
    </location>
</feature>
<keyword evidence="2 9" id="KW-0862">Zinc</keyword>
<dbReference type="SUPFAM" id="SSF53720">
    <property type="entry name" value="ALDH-like"/>
    <property type="match status" value="1"/>
</dbReference>
<feature type="binding site" evidence="8">
    <location>
        <position position="249"/>
    </location>
    <ligand>
        <name>substrate</name>
    </ligand>
</feature>
<dbReference type="CDD" id="cd06572">
    <property type="entry name" value="Histidinol_dh"/>
    <property type="match status" value="1"/>
</dbReference>
<comment type="similarity">
    <text evidence="5 10">Belongs to the histidinol dehydrogenase family.</text>
</comment>
<feature type="binding site" evidence="7">
    <location>
        <position position="204"/>
    </location>
    <ligand>
        <name>NAD(+)</name>
        <dbReference type="ChEBI" id="CHEBI:57540"/>
    </ligand>
</feature>
<feature type="binding site" evidence="8">
    <location>
        <position position="353"/>
    </location>
    <ligand>
        <name>substrate</name>
    </ligand>
</feature>
<dbReference type="GO" id="GO:0004399">
    <property type="term" value="F:histidinol dehydrogenase activity"/>
    <property type="evidence" value="ECO:0007669"/>
    <property type="project" value="InterPro"/>
</dbReference>
<dbReference type="GO" id="GO:0000105">
    <property type="term" value="P:L-histidine biosynthetic process"/>
    <property type="evidence" value="ECO:0007669"/>
    <property type="project" value="InterPro"/>
</dbReference>
<dbReference type="NCBIfam" id="TIGR00069">
    <property type="entry name" value="hisD"/>
    <property type="match status" value="1"/>
</dbReference>
<dbReference type="Gene3D" id="1.20.5.1300">
    <property type="match status" value="1"/>
</dbReference>
<keyword evidence="7" id="KW-0520">NAD</keyword>
<keyword evidence="12" id="KW-1185">Reference proteome</keyword>
<dbReference type="PANTHER" id="PTHR21256:SF14">
    <property type="entry name" value="HISTIDINOL DEHYDROGENASE"/>
    <property type="match status" value="1"/>
</dbReference>
<dbReference type="RefSeq" id="WP_121165040.1">
    <property type="nucleotide sequence ID" value="NZ_RAPE01000001.1"/>
</dbReference>
<evidence type="ECO:0000313" key="11">
    <source>
        <dbReference type="EMBL" id="RKF17239.1"/>
    </source>
</evidence>
<feature type="binding site" evidence="7">
    <location>
        <position position="181"/>
    </location>
    <ligand>
        <name>NAD(+)</name>
        <dbReference type="ChEBI" id="CHEBI:57540"/>
    </ligand>
</feature>
<dbReference type="EMBL" id="RAPE01000001">
    <property type="protein sequence ID" value="RKF17239.1"/>
    <property type="molecule type" value="Genomic_DNA"/>
</dbReference>
<dbReference type="Gene3D" id="3.40.50.1980">
    <property type="entry name" value="Nitrogenase molybdenum iron protein domain"/>
    <property type="match status" value="2"/>
</dbReference>
<feature type="binding site" evidence="9">
    <location>
        <position position="353"/>
    </location>
    <ligand>
        <name>Zn(2+)</name>
        <dbReference type="ChEBI" id="CHEBI:29105"/>
    </ligand>
</feature>
<dbReference type="InterPro" id="IPR012131">
    <property type="entry name" value="Hstdl_DH"/>
</dbReference>
<dbReference type="InterPro" id="IPR022695">
    <property type="entry name" value="Histidinol_DH_monofunct"/>
</dbReference>
<feature type="active site" description="Proton acceptor" evidence="6">
    <location>
        <position position="320"/>
    </location>
</feature>
<dbReference type="Proteomes" id="UP000281128">
    <property type="component" value="Unassembled WGS sequence"/>
</dbReference>
<comment type="cofactor">
    <cofactor evidence="9">
        <name>Zn(2+)</name>
        <dbReference type="ChEBI" id="CHEBI:29105"/>
    </cofactor>
    <text evidence="9">Binds 1 zinc ion per subunit.</text>
</comment>
<evidence type="ECO:0000256" key="9">
    <source>
        <dbReference type="PIRSR" id="PIRSR000099-4"/>
    </source>
</evidence>
<evidence type="ECO:0000256" key="8">
    <source>
        <dbReference type="PIRSR" id="PIRSR000099-3"/>
    </source>
</evidence>
<dbReference type="InterPro" id="IPR001692">
    <property type="entry name" value="Histidinol_DH_CS"/>
</dbReference>
<evidence type="ECO:0000256" key="1">
    <source>
        <dbReference type="ARBA" id="ARBA00022723"/>
    </source>
</evidence>
<evidence type="ECO:0000256" key="7">
    <source>
        <dbReference type="PIRSR" id="PIRSR000099-2"/>
    </source>
</evidence>
<feature type="binding site" evidence="7">
    <location>
        <position position="119"/>
    </location>
    <ligand>
        <name>NAD(+)</name>
        <dbReference type="ChEBI" id="CHEBI:57540"/>
    </ligand>
</feature>
<feature type="binding site" evidence="8">
    <location>
        <position position="320"/>
    </location>
    <ligand>
        <name>substrate</name>
    </ligand>
</feature>
<evidence type="ECO:0000256" key="3">
    <source>
        <dbReference type="ARBA" id="ARBA00023002"/>
    </source>
</evidence>
<dbReference type="InterPro" id="IPR016161">
    <property type="entry name" value="Ald_DH/histidinol_DH"/>
</dbReference>
<feature type="binding site" evidence="8">
    <location>
        <position position="407"/>
    </location>
    <ligand>
        <name>substrate</name>
    </ligand>
</feature>
<dbReference type="OrthoDB" id="9805269at2"/>
<feature type="binding site" evidence="9">
    <location>
        <position position="252"/>
    </location>
    <ligand>
        <name>Zn(2+)</name>
        <dbReference type="ChEBI" id="CHEBI:29105"/>
    </ligand>
</feature>
<evidence type="ECO:0000256" key="2">
    <source>
        <dbReference type="ARBA" id="ARBA00022833"/>
    </source>
</evidence>
<feature type="binding site" evidence="8">
    <location>
        <position position="227"/>
    </location>
    <ligand>
        <name>substrate</name>
    </ligand>
</feature>
<protein>
    <recommendedName>
        <fullName evidence="4">Histidinol dehydrogenase homolog</fullName>
    </recommendedName>
</protein>
<sequence>MPITVLKSAPGQPPQAAAGIADTVSVMLARLRAGGAQVALEYARNLDGWEGPVMVTRAAIDAAAARVPQALKDDIAWAHENISRFAAAQRATAQDMEIELRPGLLAGQRQIPLNAAGCYVPGGRYAHIASALMTIATAREAGVPDITACSPPRGAAGIPDAMLYAMDLAGAHRILTIGGVQGVAAMAMGLFGAPPADILVGPGNAYVAEAKRQLFGPIGIDMFAGPTDSLILADGSADAELVAADLVGQAEHGATSPVWLATTHRPLAQAVLARIPDLIAALPEPNRSAARAAWNDLGEVALCDDREEMAQYADAKAPEHLHVQASDLDWWRGRLSCYGSLFLGEETTVSFGDKAAGPNHVLPTGGAARYTGGLSVHKFLKTVTWQRVTGPARDDLARVTAGISRAEGMEGHARSAELRRLPQADTMAATSKG</sequence>
<dbReference type="PROSITE" id="PS00611">
    <property type="entry name" value="HISOL_DEHYDROGENASE"/>
    <property type="match status" value="1"/>
</dbReference>
<keyword evidence="1 9" id="KW-0479">Metal-binding</keyword>
<comment type="caution">
    <text evidence="11">The sequence shown here is derived from an EMBL/GenBank/DDBJ whole genome shotgun (WGS) entry which is preliminary data.</text>
</comment>
<dbReference type="FunFam" id="3.40.50.1980:FF:000001">
    <property type="entry name" value="Histidinol dehydrogenase"/>
    <property type="match status" value="1"/>
</dbReference>
<evidence type="ECO:0000313" key="12">
    <source>
        <dbReference type="Proteomes" id="UP000281128"/>
    </source>
</evidence>
<dbReference type="AlphaFoldDB" id="A0A3A8AZX7"/>
<dbReference type="GO" id="GO:0005829">
    <property type="term" value="C:cytosol"/>
    <property type="evidence" value="ECO:0007669"/>
    <property type="project" value="TreeGrafter"/>
</dbReference>
<organism evidence="11 12">
    <name type="scientific">Roseovarius spongiae</name>
    <dbReference type="NCBI Taxonomy" id="2320272"/>
    <lineage>
        <taxon>Bacteria</taxon>
        <taxon>Pseudomonadati</taxon>
        <taxon>Pseudomonadota</taxon>
        <taxon>Alphaproteobacteria</taxon>
        <taxon>Rhodobacterales</taxon>
        <taxon>Roseobacteraceae</taxon>
        <taxon>Roseovarius</taxon>
    </lineage>
</organism>
<feature type="binding site" evidence="8">
    <location>
        <position position="412"/>
    </location>
    <ligand>
        <name>substrate</name>
    </ligand>
</feature>
<accession>A0A3A8AZX7</accession>
<feature type="binding site" evidence="9">
    <location>
        <position position="249"/>
    </location>
    <ligand>
        <name>Zn(2+)</name>
        <dbReference type="ChEBI" id="CHEBI:29105"/>
    </ligand>
</feature>
<keyword evidence="3 5" id="KW-0560">Oxidoreductase</keyword>
<evidence type="ECO:0000256" key="5">
    <source>
        <dbReference type="PIRNR" id="PIRNR000099"/>
    </source>
</evidence>
<gene>
    <name evidence="11" type="primary">hisD</name>
    <name evidence="11" type="ORF">D6850_02480</name>
</gene>
<name>A0A3A8AZX7_9RHOB</name>
<dbReference type="Pfam" id="PF00815">
    <property type="entry name" value="Histidinol_dh"/>
    <property type="match status" value="1"/>
</dbReference>